<dbReference type="AlphaFoldDB" id="A0AA47PCF4"/>
<sequence>MVKNLGVMTDEQLSFKDHIASIARSCRFALYNIRKIRPHLNQYATQLLVQAMVTSRLDYCNALLAGLPACSIKPLQKVQNAAARLVFKQPKRAHVTPLLTDLHWLPGSGAIKESLLLWPLLLLFF</sequence>
<gene>
    <name evidence="1" type="ORF">N1851_003455</name>
</gene>
<reference evidence="1" key="1">
    <citation type="journal article" date="2023" name="Front. Mar. Sci.">
        <title>A new Merluccius polli reference genome to investigate the effects of global change in West African waters.</title>
        <authorList>
            <person name="Mateo J.L."/>
            <person name="Blanco-Fernandez C."/>
            <person name="Garcia-Vazquez E."/>
            <person name="Machado-Schiaffino G."/>
        </authorList>
    </citation>
    <scope>NUCLEOTIDE SEQUENCE</scope>
    <source>
        <strain evidence="1">C29</strain>
        <tissue evidence="1">Fin</tissue>
    </source>
</reference>
<evidence type="ECO:0000313" key="1">
    <source>
        <dbReference type="EMBL" id="KAK0154447.1"/>
    </source>
</evidence>
<dbReference type="Proteomes" id="UP001174136">
    <property type="component" value="Unassembled WGS sequence"/>
</dbReference>
<dbReference type="EMBL" id="JAOPHQ010000509">
    <property type="protein sequence ID" value="KAK0154447.1"/>
    <property type="molecule type" value="Genomic_DNA"/>
</dbReference>
<evidence type="ECO:0000313" key="2">
    <source>
        <dbReference type="Proteomes" id="UP001174136"/>
    </source>
</evidence>
<protein>
    <submittedName>
        <fullName evidence="1">Uncharacterized protein</fullName>
    </submittedName>
</protein>
<proteinExistence type="predicted"/>
<organism evidence="1 2">
    <name type="scientific">Merluccius polli</name>
    <name type="common">Benguela hake</name>
    <name type="synonym">Merluccius cadenati</name>
    <dbReference type="NCBI Taxonomy" id="89951"/>
    <lineage>
        <taxon>Eukaryota</taxon>
        <taxon>Metazoa</taxon>
        <taxon>Chordata</taxon>
        <taxon>Craniata</taxon>
        <taxon>Vertebrata</taxon>
        <taxon>Euteleostomi</taxon>
        <taxon>Actinopterygii</taxon>
        <taxon>Neopterygii</taxon>
        <taxon>Teleostei</taxon>
        <taxon>Neoteleostei</taxon>
        <taxon>Acanthomorphata</taxon>
        <taxon>Zeiogadaria</taxon>
        <taxon>Gadariae</taxon>
        <taxon>Gadiformes</taxon>
        <taxon>Gadoidei</taxon>
        <taxon>Merlucciidae</taxon>
        <taxon>Merluccius</taxon>
    </lineage>
</organism>
<dbReference type="PANTHER" id="PTHR33332">
    <property type="entry name" value="REVERSE TRANSCRIPTASE DOMAIN-CONTAINING PROTEIN"/>
    <property type="match status" value="1"/>
</dbReference>
<accession>A0AA47PCF4</accession>
<name>A0AA47PCF4_MERPO</name>
<comment type="caution">
    <text evidence="1">The sequence shown here is derived from an EMBL/GenBank/DDBJ whole genome shotgun (WGS) entry which is preliminary data.</text>
</comment>
<keyword evidence="2" id="KW-1185">Reference proteome</keyword>